<dbReference type="Gene3D" id="3.30.565.10">
    <property type="entry name" value="Histidine kinase-like ATPase, C-terminal domain"/>
    <property type="match status" value="1"/>
</dbReference>
<sequence>VQQASDIVRKLLTYSRQESQTEFRPLFIEPILGNVETICRETFDRRIAVDIEFGATLPQVSGDPKQLE</sequence>
<organism evidence="1">
    <name type="scientific">marine metagenome</name>
    <dbReference type="NCBI Taxonomy" id="408172"/>
    <lineage>
        <taxon>unclassified sequences</taxon>
        <taxon>metagenomes</taxon>
        <taxon>ecological metagenomes</taxon>
    </lineage>
</organism>
<dbReference type="AlphaFoldDB" id="A0A383A3R9"/>
<reference evidence="1" key="1">
    <citation type="submission" date="2018-05" db="EMBL/GenBank/DDBJ databases">
        <authorList>
            <person name="Lanie J.A."/>
            <person name="Ng W.-L."/>
            <person name="Kazmierczak K.M."/>
            <person name="Andrzejewski T.M."/>
            <person name="Davidsen T.M."/>
            <person name="Wayne K.J."/>
            <person name="Tettelin H."/>
            <person name="Glass J.I."/>
            <person name="Rusch D."/>
            <person name="Podicherti R."/>
            <person name="Tsui H.-C.T."/>
            <person name="Winkler M.E."/>
        </authorList>
    </citation>
    <scope>NUCLEOTIDE SEQUENCE</scope>
</reference>
<gene>
    <name evidence="1" type="ORF">METZ01_LOCUS455125</name>
</gene>
<name>A0A383A3R9_9ZZZZ</name>
<dbReference type="EMBL" id="UINC01188855">
    <property type="protein sequence ID" value="SVE02271.1"/>
    <property type="molecule type" value="Genomic_DNA"/>
</dbReference>
<evidence type="ECO:0000313" key="1">
    <source>
        <dbReference type="EMBL" id="SVE02271.1"/>
    </source>
</evidence>
<proteinExistence type="predicted"/>
<accession>A0A383A3R9</accession>
<protein>
    <submittedName>
        <fullName evidence="1">Uncharacterized protein</fullName>
    </submittedName>
</protein>
<feature type="non-terminal residue" evidence="1">
    <location>
        <position position="1"/>
    </location>
</feature>
<dbReference type="InterPro" id="IPR036890">
    <property type="entry name" value="HATPase_C_sf"/>
</dbReference>